<dbReference type="EMBL" id="AWUE01014598">
    <property type="protein sequence ID" value="OMP02695.1"/>
    <property type="molecule type" value="Genomic_DNA"/>
</dbReference>
<gene>
    <name evidence="1" type="ORF">COLO4_10899</name>
</gene>
<proteinExistence type="predicted"/>
<evidence type="ECO:0000313" key="1">
    <source>
        <dbReference type="EMBL" id="OMP02695.1"/>
    </source>
</evidence>
<name>A0A1R3K6G9_9ROSI</name>
<evidence type="ECO:0000313" key="2">
    <source>
        <dbReference type="Proteomes" id="UP000187203"/>
    </source>
</evidence>
<protein>
    <submittedName>
        <fullName evidence="1">Uncharacterized protein</fullName>
    </submittedName>
</protein>
<keyword evidence="2" id="KW-1185">Reference proteome</keyword>
<comment type="caution">
    <text evidence="1">The sequence shown here is derived from an EMBL/GenBank/DDBJ whole genome shotgun (WGS) entry which is preliminary data.</text>
</comment>
<reference evidence="2" key="1">
    <citation type="submission" date="2013-09" db="EMBL/GenBank/DDBJ databases">
        <title>Corchorus olitorius genome sequencing.</title>
        <authorList>
            <person name="Alam M."/>
            <person name="Haque M.S."/>
            <person name="Islam M.S."/>
            <person name="Emdad E.M."/>
            <person name="Islam M.M."/>
            <person name="Ahmed B."/>
            <person name="Halim A."/>
            <person name="Hossen Q.M.M."/>
            <person name="Hossain M.Z."/>
            <person name="Ahmed R."/>
            <person name="Khan M.M."/>
            <person name="Islam R."/>
            <person name="Rashid M.M."/>
            <person name="Khan S.A."/>
            <person name="Rahman M.S."/>
            <person name="Alam M."/>
            <person name="Yahiya A.S."/>
            <person name="Khan M.S."/>
            <person name="Azam M.S."/>
            <person name="Haque T."/>
            <person name="Lashkar M.Z.H."/>
            <person name="Akhand A.I."/>
            <person name="Morshed G."/>
            <person name="Roy S."/>
            <person name="Uddin K.S."/>
            <person name="Rabeya T."/>
            <person name="Hossain A.S."/>
            <person name="Chowdhury A."/>
            <person name="Snigdha A.R."/>
            <person name="Mortoza M.S."/>
            <person name="Matin S.A."/>
            <person name="Hoque S.M.E."/>
            <person name="Islam M.K."/>
            <person name="Roy D.K."/>
            <person name="Haider R."/>
            <person name="Moosa M.M."/>
            <person name="Elias S.M."/>
            <person name="Hasan A.M."/>
            <person name="Jahan S."/>
            <person name="Shafiuddin M."/>
            <person name="Mahmood N."/>
            <person name="Shommy N.S."/>
        </authorList>
    </citation>
    <scope>NUCLEOTIDE SEQUENCE [LARGE SCALE GENOMIC DNA]</scope>
    <source>
        <strain evidence="2">cv. O-4</strain>
    </source>
</reference>
<dbReference type="AlphaFoldDB" id="A0A1R3K6G9"/>
<organism evidence="1 2">
    <name type="scientific">Corchorus olitorius</name>
    <dbReference type="NCBI Taxonomy" id="93759"/>
    <lineage>
        <taxon>Eukaryota</taxon>
        <taxon>Viridiplantae</taxon>
        <taxon>Streptophyta</taxon>
        <taxon>Embryophyta</taxon>
        <taxon>Tracheophyta</taxon>
        <taxon>Spermatophyta</taxon>
        <taxon>Magnoliopsida</taxon>
        <taxon>eudicotyledons</taxon>
        <taxon>Gunneridae</taxon>
        <taxon>Pentapetalae</taxon>
        <taxon>rosids</taxon>
        <taxon>malvids</taxon>
        <taxon>Malvales</taxon>
        <taxon>Malvaceae</taxon>
        <taxon>Grewioideae</taxon>
        <taxon>Apeibeae</taxon>
        <taxon>Corchorus</taxon>
    </lineage>
</organism>
<sequence>MAALPYADADKTLKQSPAMQKVLAGSPSAVSTFLSCPQPLYLVNEISLKRML</sequence>
<dbReference type="Proteomes" id="UP000187203">
    <property type="component" value="Unassembled WGS sequence"/>
</dbReference>
<accession>A0A1R3K6G9</accession>